<organism evidence="1 2">
    <name type="scientific">Candidatus Uhrbacteria bacterium RIFCSPLOWO2_01_FULL_47_24</name>
    <dbReference type="NCBI Taxonomy" id="1802401"/>
    <lineage>
        <taxon>Bacteria</taxon>
        <taxon>Candidatus Uhriibacteriota</taxon>
    </lineage>
</organism>
<reference evidence="1 2" key="1">
    <citation type="journal article" date="2016" name="Nat. Commun.">
        <title>Thousands of microbial genomes shed light on interconnected biogeochemical processes in an aquifer system.</title>
        <authorList>
            <person name="Anantharaman K."/>
            <person name="Brown C.T."/>
            <person name="Hug L.A."/>
            <person name="Sharon I."/>
            <person name="Castelle C.J."/>
            <person name="Probst A.J."/>
            <person name="Thomas B.C."/>
            <person name="Singh A."/>
            <person name="Wilkins M.J."/>
            <person name="Karaoz U."/>
            <person name="Brodie E.L."/>
            <person name="Williams K.H."/>
            <person name="Hubbard S.S."/>
            <person name="Banfield J.F."/>
        </authorList>
    </citation>
    <scope>NUCLEOTIDE SEQUENCE [LARGE SCALE GENOMIC DNA]</scope>
</reference>
<dbReference type="Proteomes" id="UP000176897">
    <property type="component" value="Unassembled WGS sequence"/>
</dbReference>
<protein>
    <submittedName>
        <fullName evidence="1">Uncharacterized protein</fullName>
    </submittedName>
</protein>
<accession>A0A1F7UVF7</accession>
<dbReference type="EMBL" id="MGEJ01000003">
    <property type="protein sequence ID" value="OGL81698.1"/>
    <property type="molecule type" value="Genomic_DNA"/>
</dbReference>
<sequence>MVPYQQDAQTQYIRELIASGAFGRSLFYSKYEDGKSYLDLTIFTTAKAILQKAKHPYETTIMVDGLLQSEWHRFAAGLRRLNIEVRKVRGGREQSDPLLRLADAIAGFVRDATEGDEVMVELYEQGMSNDLIEEI</sequence>
<dbReference type="AlphaFoldDB" id="A0A1F7UVF7"/>
<proteinExistence type="predicted"/>
<comment type="caution">
    <text evidence="1">The sequence shown here is derived from an EMBL/GenBank/DDBJ whole genome shotgun (WGS) entry which is preliminary data.</text>
</comment>
<evidence type="ECO:0000313" key="2">
    <source>
        <dbReference type="Proteomes" id="UP000176897"/>
    </source>
</evidence>
<evidence type="ECO:0000313" key="1">
    <source>
        <dbReference type="EMBL" id="OGL81698.1"/>
    </source>
</evidence>
<gene>
    <name evidence="1" type="ORF">A3B21_04590</name>
</gene>
<name>A0A1F7UVF7_9BACT</name>